<comment type="caution">
    <text evidence="2">The sequence shown here is derived from an EMBL/GenBank/DDBJ whole genome shotgun (WGS) entry which is preliminary data.</text>
</comment>
<gene>
    <name evidence="2" type="ORF">SAMN05878482_11198</name>
</gene>
<accession>A0A9X8RE76</accession>
<dbReference type="InterPro" id="IPR006059">
    <property type="entry name" value="SBP"/>
</dbReference>
<name>A0A9X8RE76_9BACI</name>
<dbReference type="EMBL" id="FTMX01000011">
    <property type="protein sequence ID" value="SIS06589.1"/>
    <property type="molecule type" value="Genomic_DNA"/>
</dbReference>
<keyword evidence="1" id="KW-0732">Signal</keyword>
<feature type="chain" id="PRO_5040786202" evidence="1">
    <location>
        <begin position="28"/>
        <end position="448"/>
    </location>
</feature>
<reference evidence="2 3" key="1">
    <citation type="submission" date="2017-01" db="EMBL/GenBank/DDBJ databases">
        <authorList>
            <person name="Varghese N."/>
            <person name="Submissions S."/>
        </authorList>
    </citation>
    <scope>NUCLEOTIDE SEQUENCE [LARGE SCALE GENOMIC DNA]</scope>
    <source>
        <strain evidence="2 3">RUG2-6</strain>
    </source>
</reference>
<dbReference type="Proteomes" id="UP000185829">
    <property type="component" value="Unassembled WGS sequence"/>
</dbReference>
<dbReference type="RefSeq" id="WP_076372279.1">
    <property type="nucleotide sequence ID" value="NZ_FTMX01000011.1"/>
</dbReference>
<sequence>MKKRKTFRLITVLVLILTLLVTGCSNSGSENTSGESLKGKTVKVLLSAGGVGQFNAWKARSKDFTEKTGIKIEFIETPYENLLEDITSDGIASGGAYDLVVHLDTMGSSITPFLEPLDEYVKRDNFNTDRWPAAIRDLSTFDDKLYSLPVRAHVQMLFYRKDIFDQLGLTVPTTWEELDKVSKEITDKTDLAGIVPYYGAGNNGQNLPMWTSYLWSNGGNIFDDKMKPVFNSPEGIEATQRYIDLLVTEKVAPPGSVTFGEQDSRTFFKQGKAAMWLGWWWVYSEFNDKEASVEDVAGNVGFASVPGWEGKGSQANVATFPLAMMKGSKNKEAAWEVLKWIAEPEEELDMVLKTVKNESPSAVQSTVITQTENLRNEELNELTDGFYNVAADNFENAKALPKMKEWPRIADIISGAISKMATGEPVEPTLNDAAKQVERLLDKAGYYD</sequence>
<dbReference type="Gene3D" id="3.40.190.10">
    <property type="entry name" value="Periplasmic binding protein-like II"/>
    <property type="match status" value="2"/>
</dbReference>
<dbReference type="AlphaFoldDB" id="A0A9X8RE76"/>
<dbReference type="CDD" id="cd13585">
    <property type="entry name" value="PBP2_TMBP_like"/>
    <property type="match status" value="1"/>
</dbReference>
<dbReference type="Pfam" id="PF01547">
    <property type="entry name" value="SBP_bac_1"/>
    <property type="match status" value="1"/>
</dbReference>
<dbReference type="InterPro" id="IPR050490">
    <property type="entry name" value="Bact_solute-bd_prot1"/>
</dbReference>
<organism evidence="2 3">
    <name type="scientific">Peribacillus simplex</name>
    <dbReference type="NCBI Taxonomy" id="1478"/>
    <lineage>
        <taxon>Bacteria</taxon>
        <taxon>Bacillati</taxon>
        <taxon>Bacillota</taxon>
        <taxon>Bacilli</taxon>
        <taxon>Bacillales</taxon>
        <taxon>Bacillaceae</taxon>
        <taxon>Peribacillus</taxon>
    </lineage>
</organism>
<dbReference type="PROSITE" id="PS51257">
    <property type="entry name" value="PROKAR_LIPOPROTEIN"/>
    <property type="match status" value="1"/>
</dbReference>
<feature type="signal peptide" evidence="1">
    <location>
        <begin position="1"/>
        <end position="27"/>
    </location>
</feature>
<evidence type="ECO:0000313" key="2">
    <source>
        <dbReference type="EMBL" id="SIS06589.1"/>
    </source>
</evidence>
<dbReference type="PANTHER" id="PTHR43649">
    <property type="entry name" value="ARABINOSE-BINDING PROTEIN-RELATED"/>
    <property type="match status" value="1"/>
</dbReference>
<evidence type="ECO:0000256" key="1">
    <source>
        <dbReference type="SAM" id="SignalP"/>
    </source>
</evidence>
<dbReference type="PANTHER" id="PTHR43649:SF12">
    <property type="entry name" value="DIACETYLCHITOBIOSE BINDING PROTEIN DASA"/>
    <property type="match status" value="1"/>
</dbReference>
<dbReference type="SUPFAM" id="SSF53850">
    <property type="entry name" value="Periplasmic binding protein-like II"/>
    <property type="match status" value="1"/>
</dbReference>
<proteinExistence type="predicted"/>
<evidence type="ECO:0000313" key="3">
    <source>
        <dbReference type="Proteomes" id="UP000185829"/>
    </source>
</evidence>
<protein>
    <submittedName>
        <fullName evidence="2">Carbohydrate ABC transporter substrate-binding protein, CUT1 family</fullName>
    </submittedName>
</protein>